<dbReference type="Gene3D" id="3.30.565.10">
    <property type="entry name" value="Histidine kinase-like ATPase, C-terminal domain"/>
    <property type="match status" value="1"/>
</dbReference>
<dbReference type="InterPro" id="IPR004358">
    <property type="entry name" value="Sig_transdc_His_kin-like_C"/>
</dbReference>
<evidence type="ECO:0000313" key="4">
    <source>
        <dbReference type="EMBL" id="KAG5596603.1"/>
    </source>
</evidence>
<gene>
    <name evidence="4" type="ORF">H5410_037835</name>
</gene>
<dbReference type="PROSITE" id="PS50109">
    <property type="entry name" value="HIS_KIN"/>
    <property type="match status" value="1"/>
</dbReference>
<dbReference type="SUPFAM" id="SSF55874">
    <property type="entry name" value="ATPase domain of HSP90 chaperone/DNA topoisomerase II/histidine kinase"/>
    <property type="match status" value="1"/>
</dbReference>
<comment type="caution">
    <text evidence="4">The sequence shown here is derived from an EMBL/GenBank/DDBJ whole genome shotgun (WGS) entry which is preliminary data.</text>
</comment>
<dbReference type="OrthoDB" id="10266508at2759"/>
<feature type="domain" description="Histidine kinase" evidence="3">
    <location>
        <begin position="1"/>
        <end position="52"/>
    </location>
</feature>
<protein>
    <recommendedName>
        <fullName evidence="3">Histidine kinase domain-containing protein</fullName>
    </recommendedName>
</protein>
<reference evidence="4 5" key="1">
    <citation type="submission" date="2020-09" db="EMBL/GenBank/DDBJ databases">
        <title>De no assembly of potato wild relative species, Solanum commersonii.</title>
        <authorList>
            <person name="Cho K."/>
        </authorList>
    </citation>
    <scope>NUCLEOTIDE SEQUENCE [LARGE SCALE GENOMIC DNA]</scope>
    <source>
        <strain evidence="4">LZ3.2</strain>
        <tissue evidence="4">Leaf</tissue>
    </source>
</reference>
<dbReference type="Proteomes" id="UP000824120">
    <property type="component" value="Chromosome 7"/>
</dbReference>
<keyword evidence="1" id="KW-0597">Phosphoprotein</keyword>
<dbReference type="PANTHER" id="PTHR45339:SF1">
    <property type="entry name" value="HYBRID SIGNAL TRANSDUCTION HISTIDINE KINASE J"/>
    <property type="match status" value="1"/>
</dbReference>
<name>A0A9J5Y7D1_SOLCO</name>
<dbReference type="Pfam" id="PF02518">
    <property type="entry name" value="HATPase_c"/>
    <property type="match status" value="1"/>
</dbReference>
<keyword evidence="2" id="KW-0902">Two-component regulatory system</keyword>
<dbReference type="GO" id="GO:0000160">
    <property type="term" value="P:phosphorelay signal transduction system"/>
    <property type="evidence" value="ECO:0007669"/>
    <property type="project" value="UniProtKB-KW"/>
</dbReference>
<organism evidence="4 5">
    <name type="scientific">Solanum commersonii</name>
    <name type="common">Commerson's wild potato</name>
    <name type="synonym">Commerson's nightshade</name>
    <dbReference type="NCBI Taxonomy" id="4109"/>
    <lineage>
        <taxon>Eukaryota</taxon>
        <taxon>Viridiplantae</taxon>
        <taxon>Streptophyta</taxon>
        <taxon>Embryophyta</taxon>
        <taxon>Tracheophyta</taxon>
        <taxon>Spermatophyta</taxon>
        <taxon>Magnoliopsida</taxon>
        <taxon>eudicotyledons</taxon>
        <taxon>Gunneridae</taxon>
        <taxon>Pentapetalae</taxon>
        <taxon>asterids</taxon>
        <taxon>lamiids</taxon>
        <taxon>Solanales</taxon>
        <taxon>Solanaceae</taxon>
        <taxon>Solanoideae</taxon>
        <taxon>Solaneae</taxon>
        <taxon>Solanum</taxon>
    </lineage>
</organism>
<dbReference type="PRINTS" id="PR00344">
    <property type="entry name" value="BCTRLSENSOR"/>
</dbReference>
<evidence type="ECO:0000256" key="1">
    <source>
        <dbReference type="ARBA" id="ARBA00022553"/>
    </source>
</evidence>
<proteinExistence type="predicted"/>
<dbReference type="EMBL" id="JACXVP010000007">
    <property type="protein sequence ID" value="KAG5596603.1"/>
    <property type="molecule type" value="Genomic_DNA"/>
</dbReference>
<dbReference type="PANTHER" id="PTHR45339">
    <property type="entry name" value="HYBRID SIGNAL TRANSDUCTION HISTIDINE KINASE J"/>
    <property type="match status" value="1"/>
</dbReference>
<dbReference type="InterPro" id="IPR003594">
    <property type="entry name" value="HATPase_dom"/>
</dbReference>
<accession>A0A9J5Y7D1</accession>
<evidence type="ECO:0000256" key="2">
    <source>
        <dbReference type="ARBA" id="ARBA00023012"/>
    </source>
</evidence>
<keyword evidence="5" id="KW-1185">Reference proteome</keyword>
<evidence type="ECO:0000313" key="5">
    <source>
        <dbReference type="Proteomes" id="UP000824120"/>
    </source>
</evidence>
<dbReference type="GO" id="GO:0004672">
    <property type="term" value="F:protein kinase activity"/>
    <property type="evidence" value="ECO:0007669"/>
    <property type="project" value="UniProtKB-ARBA"/>
</dbReference>
<dbReference type="InterPro" id="IPR036890">
    <property type="entry name" value="HATPase_C_sf"/>
</dbReference>
<evidence type="ECO:0000259" key="3">
    <source>
        <dbReference type="PROSITE" id="PS50109"/>
    </source>
</evidence>
<sequence>MQADSSTSRTYGGTGIGLSISKRLVDLMGGEIGFFSEPGRGSTFSFTAAFTRGEEGSLERKWKQYDPAFPEFRGLRALVIDDKSIGQWSQNTICRDWEYRQYNFHNAFSMFISL</sequence>
<dbReference type="InterPro" id="IPR005467">
    <property type="entry name" value="His_kinase_dom"/>
</dbReference>
<dbReference type="AlphaFoldDB" id="A0A9J5Y7D1"/>